<evidence type="ECO:0000256" key="1">
    <source>
        <dbReference type="SAM" id="SignalP"/>
    </source>
</evidence>
<reference evidence="2" key="1">
    <citation type="submission" date="2022-07" db="EMBL/GenBank/DDBJ databases">
        <title>Taxonomy of Novel Oxalotrophic and Methylotrophic Bacteria.</title>
        <authorList>
            <person name="Sahin N."/>
            <person name="Tani A."/>
        </authorList>
    </citation>
    <scope>NUCLEOTIDE SEQUENCE</scope>
    <source>
        <strain evidence="2">AM327</strain>
    </source>
</reference>
<gene>
    <name evidence="2" type="ORF">NBRC110019_16400</name>
</gene>
<dbReference type="EMBL" id="BRVP01000009">
    <property type="protein sequence ID" value="GLB52600.1"/>
    <property type="molecule type" value="Genomic_DNA"/>
</dbReference>
<keyword evidence="1" id="KW-0732">Signal</keyword>
<accession>A0A9W6B4W3</accession>
<comment type="caution">
    <text evidence="2">The sequence shown here is derived from an EMBL/GenBank/DDBJ whole genome shotgun (WGS) entry which is preliminary data.</text>
</comment>
<keyword evidence="3" id="KW-1185">Reference proteome</keyword>
<feature type="chain" id="PRO_5040931029" description="DUF4412 domain-containing protein" evidence="1">
    <location>
        <begin position="21"/>
        <end position="240"/>
    </location>
</feature>
<dbReference type="Proteomes" id="UP001143545">
    <property type="component" value="Unassembled WGS sequence"/>
</dbReference>
<evidence type="ECO:0000313" key="3">
    <source>
        <dbReference type="Proteomes" id="UP001143545"/>
    </source>
</evidence>
<name>A0A9W6B4W3_9FLAO</name>
<protein>
    <recommendedName>
        <fullName evidence="4">DUF4412 domain-containing protein</fullName>
    </recommendedName>
</protein>
<proteinExistence type="predicted"/>
<dbReference type="RefSeq" id="WP_281753979.1">
    <property type="nucleotide sequence ID" value="NZ_BRVP01000009.1"/>
</dbReference>
<dbReference type="AlphaFoldDB" id="A0A9W6B4W3"/>
<organism evidence="2 3">
    <name type="scientific">Neptunitalea chrysea</name>
    <dbReference type="NCBI Taxonomy" id="1647581"/>
    <lineage>
        <taxon>Bacteria</taxon>
        <taxon>Pseudomonadati</taxon>
        <taxon>Bacteroidota</taxon>
        <taxon>Flavobacteriia</taxon>
        <taxon>Flavobacteriales</taxon>
        <taxon>Flavobacteriaceae</taxon>
        <taxon>Neptunitalea</taxon>
    </lineage>
</organism>
<evidence type="ECO:0008006" key="4">
    <source>
        <dbReference type="Google" id="ProtNLM"/>
    </source>
</evidence>
<feature type="signal peptide" evidence="1">
    <location>
        <begin position="1"/>
        <end position="20"/>
    </location>
</feature>
<evidence type="ECO:0000313" key="2">
    <source>
        <dbReference type="EMBL" id="GLB52600.1"/>
    </source>
</evidence>
<sequence>MKRTIVFYILTLFTATFSFAQSFEGILSYSVDIELSAKMKEKGMTKETVMVIMDEDGGFPETINYKYKGGNYVLEVPKSGSKSIYIGAKNTLYSFSKDKPQLITATDTSVNLEHLMYGINPSVTTEETDVIINGKTCKKIVISWSNGTYEYYYSDNYLSMDPALYKDFNYNMWNAYLKISKALPLRIVKKGGDESITLIMNLETASYAKLDDAIFNLPAMRIDEELSAIMPSNQKTYRKL</sequence>